<dbReference type="PROSITE" id="PS51071">
    <property type="entry name" value="HTH_RPIR"/>
    <property type="match status" value="1"/>
</dbReference>
<keyword evidence="3" id="KW-0804">Transcription</keyword>
<dbReference type="Proteomes" id="UP000045285">
    <property type="component" value="Unassembled WGS sequence"/>
</dbReference>
<dbReference type="PANTHER" id="PTHR30514:SF1">
    <property type="entry name" value="HTH-TYPE TRANSCRIPTIONAL REGULATOR HEXR-RELATED"/>
    <property type="match status" value="1"/>
</dbReference>
<feature type="domain" description="SIS" evidence="5">
    <location>
        <begin position="118"/>
        <end position="258"/>
    </location>
</feature>
<dbReference type="GO" id="GO:1901135">
    <property type="term" value="P:carbohydrate derivative metabolic process"/>
    <property type="evidence" value="ECO:0007669"/>
    <property type="project" value="InterPro"/>
</dbReference>
<dbReference type="Pfam" id="PF01380">
    <property type="entry name" value="SIS"/>
    <property type="match status" value="1"/>
</dbReference>
<evidence type="ECO:0000256" key="3">
    <source>
        <dbReference type="ARBA" id="ARBA00023163"/>
    </source>
</evidence>
<dbReference type="InterPro" id="IPR035472">
    <property type="entry name" value="RpiR-like_SIS"/>
</dbReference>
<dbReference type="GO" id="GO:0003700">
    <property type="term" value="F:DNA-binding transcription factor activity"/>
    <property type="evidence" value="ECO:0007669"/>
    <property type="project" value="InterPro"/>
</dbReference>
<evidence type="ECO:0000259" key="4">
    <source>
        <dbReference type="PROSITE" id="PS51071"/>
    </source>
</evidence>
<proteinExistence type="predicted"/>
<evidence type="ECO:0000256" key="1">
    <source>
        <dbReference type="ARBA" id="ARBA00023015"/>
    </source>
</evidence>
<name>A0A090DJB5_MESPL</name>
<keyword evidence="2" id="KW-0238">DNA-binding</keyword>
<accession>A0A090DJB5</accession>
<dbReference type="Pfam" id="PF01418">
    <property type="entry name" value="HTH_6"/>
    <property type="match status" value="1"/>
</dbReference>
<gene>
    <name evidence="6" type="ORF">MPL3356_150105</name>
</gene>
<evidence type="ECO:0000259" key="5">
    <source>
        <dbReference type="PROSITE" id="PS51464"/>
    </source>
</evidence>
<dbReference type="AlphaFoldDB" id="A0A090DJB5"/>
<dbReference type="Gene3D" id="1.10.10.10">
    <property type="entry name" value="Winged helix-like DNA-binding domain superfamily/Winged helix DNA-binding domain"/>
    <property type="match status" value="1"/>
</dbReference>
<dbReference type="InterPro" id="IPR046348">
    <property type="entry name" value="SIS_dom_sf"/>
</dbReference>
<dbReference type="CDD" id="cd05013">
    <property type="entry name" value="SIS_RpiR"/>
    <property type="match status" value="1"/>
</dbReference>
<dbReference type="InterPro" id="IPR001347">
    <property type="entry name" value="SIS_dom"/>
</dbReference>
<dbReference type="InterPro" id="IPR009057">
    <property type="entry name" value="Homeodomain-like_sf"/>
</dbReference>
<keyword evidence="7" id="KW-1185">Reference proteome</keyword>
<keyword evidence="1" id="KW-0805">Transcription regulation</keyword>
<dbReference type="SUPFAM" id="SSF53697">
    <property type="entry name" value="SIS domain"/>
    <property type="match status" value="1"/>
</dbReference>
<dbReference type="GO" id="GO:0097367">
    <property type="term" value="F:carbohydrate derivative binding"/>
    <property type="evidence" value="ECO:0007669"/>
    <property type="project" value="InterPro"/>
</dbReference>
<dbReference type="EMBL" id="CCMZ01000007">
    <property type="protein sequence ID" value="CDX13873.1"/>
    <property type="molecule type" value="Genomic_DNA"/>
</dbReference>
<evidence type="ECO:0000313" key="7">
    <source>
        <dbReference type="Proteomes" id="UP000045285"/>
    </source>
</evidence>
<dbReference type="InterPro" id="IPR047640">
    <property type="entry name" value="RpiR-like"/>
</dbReference>
<organism evidence="6 7">
    <name type="scientific">Mesorhizobium plurifarium</name>
    <dbReference type="NCBI Taxonomy" id="69974"/>
    <lineage>
        <taxon>Bacteria</taxon>
        <taxon>Pseudomonadati</taxon>
        <taxon>Pseudomonadota</taxon>
        <taxon>Alphaproteobacteria</taxon>
        <taxon>Hyphomicrobiales</taxon>
        <taxon>Phyllobacteriaceae</taxon>
        <taxon>Mesorhizobium</taxon>
    </lineage>
</organism>
<dbReference type="InterPro" id="IPR036388">
    <property type="entry name" value="WH-like_DNA-bd_sf"/>
</dbReference>
<dbReference type="PANTHER" id="PTHR30514">
    <property type="entry name" value="GLUCOKINASE"/>
    <property type="match status" value="1"/>
</dbReference>
<reference evidence="7" key="1">
    <citation type="submission" date="2014-08" db="EMBL/GenBank/DDBJ databases">
        <authorList>
            <person name="Moulin L."/>
        </authorList>
    </citation>
    <scope>NUCLEOTIDE SEQUENCE [LARGE SCALE GENOMIC DNA]</scope>
</reference>
<evidence type="ECO:0000313" key="6">
    <source>
        <dbReference type="EMBL" id="CDX13873.1"/>
    </source>
</evidence>
<dbReference type="GO" id="GO:0003677">
    <property type="term" value="F:DNA binding"/>
    <property type="evidence" value="ECO:0007669"/>
    <property type="project" value="UniProtKB-KW"/>
</dbReference>
<protein>
    <submittedName>
        <fullName evidence="6">RpiR family transcriptional regulator</fullName>
    </submittedName>
</protein>
<evidence type="ECO:0000256" key="2">
    <source>
        <dbReference type="ARBA" id="ARBA00023125"/>
    </source>
</evidence>
<sequence length="275" mass="29155">MTHALIASLRAAAGDMTPALARVAETVLAQPDATLRQSITELAETSGSSEASVMRFCRDQGFSGFQDFKLALAKELATDERARDNGSPSDDIQRLVETAITSLRETEQLIVREDVAVASRKLLDASVVECFGIAASAVTAQYLAYKMTRIGKFSRALGDAHLAVMAAGTAQPGTVQVVISSSGSTIDAVRVAELARSKGAFVIGISNRSKSPLIAVCDLALIASWPETPLTGGAFPSKISQLLIVDALVAEMTRQDPKRLVELSRTAEVVSDRSF</sequence>
<dbReference type="PROSITE" id="PS51464">
    <property type="entry name" value="SIS"/>
    <property type="match status" value="1"/>
</dbReference>
<dbReference type="Gene3D" id="3.40.50.10490">
    <property type="entry name" value="Glucose-6-phosphate isomerase like protein, domain 1"/>
    <property type="match status" value="1"/>
</dbReference>
<dbReference type="STRING" id="69974.MPLDJ20_20451"/>
<feature type="domain" description="HTH rpiR-type" evidence="4">
    <location>
        <begin position="3"/>
        <end position="79"/>
    </location>
</feature>
<dbReference type="SUPFAM" id="SSF46689">
    <property type="entry name" value="Homeodomain-like"/>
    <property type="match status" value="1"/>
</dbReference>
<dbReference type="InterPro" id="IPR000281">
    <property type="entry name" value="HTH_RpiR"/>
</dbReference>